<keyword evidence="6" id="KW-0472">Membrane</keyword>
<feature type="coiled-coil region" evidence="5">
    <location>
        <begin position="275"/>
        <end position="305"/>
    </location>
</feature>
<dbReference type="Proteomes" id="UP000273252">
    <property type="component" value="Unassembled WGS sequence"/>
</dbReference>
<reference evidence="10 11" key="1">
    <citation type="submission" date="2018-08" db="EMBL/GenBank/DDBJ databases">
        <title>Vibrio isolated from the Eastern China Marginal Seas.</title>
        <authorList>
            <person name="Li Y."/>
        </authorList>
    </citation>
    <scope>NUCLEOTIDE SEQUENCE [LARGE SCALE GENOMIC DNA]</scope>
    <source>
        <strain evidence="10 11">BEI233</strain>
    </source>
</reference>
<sequence>MDKLIQRFSLYTLILLLAGIPIIISLILSFQIMTNYQTTVEKANRDQATAQLILLYDNVAHNLAVERGLTAGVLGSNGSGPQVEALQKQRSISDQHIRQLNRYTSDYLPADTIALLQKDITQELSQLHNVRQQVDRLQIKQSPFVYYSNLNQLSIHNASLLTANISSIDVASLSKALLAVVEMKERAGQVRGALNGAYARQFSDLGQYTAVEGYIKSADYAERLAILSFPPQFIEQLNSIKSQPTWKQVEQIQHSFLAQEKTLAQLQGPKPTEWFKAATERIALINQLRNELQNQMVAISVTQAQQASTKATLAIAVTISLGLILVIATFVCTNNIKRRVNTLTNNLAVMSDNRDLSHSLSEAGKDEISRISTSVNALITSIRKLLNNVTETNTRSNQHLDNIIQNANDLTSSSQATTDKCSNIATAMTELAQSSFEIASSSERALTETEQMTLKVEDCQRRSRHSYDNVKALVAQIEQTQQCMQQLEVDTQSVSKIVETINGISEQTNLLALNAAIEAARAGEHGRGFAVVSSEVRDLAQRSKEATEHISQLLGSIRVNTNTAVTNMDKSRAATDVTFDTVSEVNNSVSQLETLIDVVNQHITSIANSTTEQSKASEMVNQDVDVLTEIAVQTGDLANNLDNIVASYQGEVAQVRKQLQEFKLS</sequence>
<evidence type="ECO:0000256" key="5">
    <source>
        <dbReference type="SAM" id="Coils"/>
    </source>
</evidence>
<dbReference type="Gene3D" id="1.10.287.950">
    <property type="entry name" value="Methyl-accepting chemotaxis protein"/>
    <property type="match status" value="1"/>
</dbReference>
<feature type="transmembrane region" description="Helical" evidence="6">
    <location>
        <begin position="12"/>
        <end position="33"/>
    </location>
</feature>
<evidence type="ECO:0000256" key="6">
    <source>
        <dbReference type="SAM" id="Phobius"/>
    </source>
</evidence>
<dbReference type="GO" id="GO:0016020">
    <property type="term" value="C:membrane"/>
    <property type="evidence" value="ECO:0007669"/>
    <property type="project" value="UniProtKB-SubCell"/>
</dbReference>
<dbReference type="PANTHER" id="PTHR32089">
    <property type="entry name" value="METHYL-ACCEPTING CHEMOTAXIS PROTEIN MCPB"/>
    <property type="match status" value="1"/>
</dbReference>
<dbReference type="CDD" id="cd11386">
    <property type="entry name" value="MCP_signal"/>
    <property type="match status" value="1"/>
</dbReference>
<dbReference type="PROSITE" id="PS50111">
    <property type="entry name" value="CHEMOTAXIS_TRANSDUC_2"/>
    <property type="match status" value="1"/>
</dbReference>
<proteinExistence type="inferred from homology"/>
<feature type="domain" description="NIT" evidence="9">
    <location>
        <begin position="54"/>
        <end position="303"/>
    </location>
</feature>
<evidence type="ECO:0000256" key="3">
    <source>
        <dbReference type="ARBA" id="ARBA00029447"/>
    </source>
</evidence>
<comment type="caution">
    <text evidence="10">The sequence shown here is derived from an EMBL/GenBank/DDBJ whole genome shotgun (WGS) entry which is preliminary data.</text>
</comment>
<dbReference type="OrthoDB" id="2489132at2"/>
<dbReference type="EMBL" id="QVMU01000001">
    <property type="protein sequence ID" value="RJX75314.1"/>
    <property type="molecule type" value="Genomic_DNA"/>
</dbReference>
<evidence type="ECO:0000259" key="9">
    <source>
        <dbReference type="PROSITE" id="PS50906"/>
    </source>
</evidence>
<dbReference type="Pfam" id="PF00015">
    <property type="entry name" value="MCPsignal"/>
    <property type="match status" value="1"/>
</dbReference>
<dbReference type="InterPro" id="IPR003660">
    <property type="entry name" value="HAMP_dom"/>
</dbReference>
<keyword evidence="6" id="KW-1133">Transmembrane helix</keyword>
<dbReference type="AlphaFoldDB" id="A0A3A6R1X2"/>
<feature type="domain" description="HAMP" evidence="8">
    <location>
        <begin position="334"/>
        <end position="387"/>
    </location>
</feature>
<keyword evidence="5" id="KW-0175">Coiled coil</keyword>
<dbReference type="PROSITE" id="PS50906">
    <property type="entry name" value="NIT"/>
    <property type="match status" value="1"/>
</dbReference>
<dbReference type="PROSITE" id="PS50885">
    <property type="entry name" value="HAMP"/>
    <property type="match status" value="1"/>
</dbReference>
<dbReference type="InterPro" id="IPR013587">
    <property type="entry name" value="Nitrate/nitrite_sensing"/>
</dbReference>
<evidence type="ECO:0000256" key="1">
    <source>
        <dbReference type="ARBA" id="ARBA00004370"/>
    </source>
</evidence>
<feature type="domain" description="Methyl-accepting transducer" evidence="7">
    <location>
        <begin position="392"/>
        <end position="628"/>
    </location>
</feature>
<comment type="subcellular location">
    <subcellularLocation>
        <location evidence="1">Membrane</location>
    </subcellularLocation>
</comment>
<dbReference type="RefSeq" id="WP_120029070.1">
    <property type="nucleotide sequence ID" value="NZ_QVMU01000001.1"/>
</dbReference>
<accession>A0A3A6R1X2</accession>
<dbReference type="Pfam" id="PF08376">
    <property type="entry name" value="NIT"/>
    <property type="match status" value="1"/>
</dbReference>
<dbReference type="PANTHER" id="PTHR32089:SF112">
    <property type="entry name" value="LYSOZYME-LIKE PROTEIN-RELATED"/>
    <property type="match status" value="1"/>
</dbReference>
<evidence type="ECO:0000313" key="10">
    <source>
        <dbReference type="EMBL" id="RJX75314.1"/>
    </source>
</evidence>
<dbReference type="SMART" id="SM00283">
    <property type="entry name" value="MA"/>
    <property type="match status" value="1"/>
</dbReference>
<dbReference type="SUPFAM" id="SSF58104">
    <property type="entry name" value="Methyl-accepting chemotaxis protein (MCP) signaling domain"/>
    <property type="match status" value="1"/>
</dbReference>
<gene>
    <name evidence="10" type="ORF">DZ860_01130</name>
</gene>
<organism evidence="10 11">
    <name type="scientific">Vibrio sinensis</name>
    <dbReference type="NCBI Taxonomy" id="2302434"/>
    <lineage>
        <taxon>Bacteria</taxon>
        <taxon>Pseudomonadati</taxon>
        <taxon>Pseudomonadota</taxon>
        <taxon>Gammaproteobacteria</taxon>
        <taxon>Vibrionales</taxon>
        <taxon>Vibrionaceae</taxon>
        <taxon>Vibrio</taxon>
    </lineage>
</organism>
<dbReference type="InterPro" id="IPR010910">
    <property type="entry name" value="Nitrate/nitrite_sensing_bac"/>
</dbReference>
<evidence type="ECO:0000256" key="2">
    <source>
        <dbReference type="ARBA" id="ARBA00023224"/>
    </source>
</evidence>
<dbReference type="GO" id="GO:0006935">
    <property type="term" value="P:chemotaxis"/>
    <property type="evidence" value="ECO:0007669"/>
    <property type="project" value="UniProtKB-ARBA"/>
</dbReference>
<evidence type="ECO:0000313" key="11">
    <source>
        <dbReference type="Proteomes" id="UP000273252"/>
    </source>
</evidence>
<keyword evidence="2 4" id="KW-0807">Transducer</keyword>
<keyword evidence="11" id="KW-1185">Reference proteome</keyword>
<evidence type="ECO:0000256" key="4">
    <source>
        <dbReference type="PROSITE-ProRule" id="PRU00284"/>
    </source>
</evidence>
<keyword evidence="6" id="KW-0812">Transmembrane</keyword>
<protein>
    <submittedName>
        <fullName evidence="10">Methyl-accepting chemotaxis protein</fullName>
    </submittedName>
</protein>
<dbReference type="InterPro" id="IPR004089">
    <property type="entry name" value="MCPsignal_dom"/>
</dbReference>
<name>A0A3A6R1X2_9VIBR</name>
<comment type="similarity">
    <text evidence="3">Belongs to the methyl-accepting chemotaxis (MCP) protein family.</text>
</comment>
<feature type="transmembrane region" description="Helical" evidence="6">
    <location>
        <begin position="311"/>
        <end position="332"/>
    </location>
</feature>
<evidence type="ECO:0000259" key="7">
    <source>
        <dbReference type="PROSITE" id="PS50111"/>
    </source>
</evidence>
<evidence type="ECO:0000259" key="8">
    <source>
        <dbReference type="PROSITE" id="PS50885"/>
    </source>
</evidence>
<dbReference type="GO" id="GO:0007165">
    <property type="term" value="P:signal transduction"/>
    <property type="evidence" value="ECO:0007669"/>
    <property type="project" value="UniProtKB-KW"/>
</dbReference>